<evidence type="ECO:0000256" key="2">
    <source>
        <dbReference type="SAM" id="Phobius"/>
    </source>
</evidence>
<dbReference type="Proteomes" id="UP001437256">
    <property type="component" value="Unassembled WGS sequence"/>
</dbReference>
<evidence type="ECO:0008006" key="6">
    <source>
        <dbReference type="Google" id="ProtNLM"/>
    </source>
</evidence>
<feature type="compositionally biased region" description="Low complexity" evidence="1">
    <location>
        <begin position="38"/>
        <end position="58"/>
    </location>
</feature>
<gene>
    <name evidence="4" type="ORF">AAF712_003853</name>
</gene>
<keyword evidence="5" id="KW-1185">Reference proteome</keyword>
<feature type="signal peptide" evidence="3">
    <location>
        <begin position="1"/>
        <end position="17"/>
    </location>
</feature>
<feature type="transmembrane region" description="Helical" evidence="2">
    <location>
        <begin position="193"/>
        <end position="213"/>
    </location>
</feature>
<keyword evidence="2" id="KW-1133">Transmembrane helix</keyword>
<protein>
    <recommendedName>
        <fullName evidence="6">Extracellular membrane protein CFEM domain-containing protein</fullName>
    </recommendedName>
</protein>
<sequence length="214" mass="20750">MRSFLILSALAIASVTAHVGKRQEEATGTPETSTTIVDSSSDASHSTSASSTASGSADPCLSPCDSASVVYSSCHNEANSLACFCQSRSINTLAACASCRRTNSLNDEAEALEEQIGGIIAACNSQSSTVAPPTGVTITKTATLANPSQITAPPAARISSASASGSKASSASKSGASSSPSGGATANNNGASAAFGVAGGLAGIVGAGALALFI</sequence>
<feature type="chain" id="PRO_5047483040" description="Extracellular membrane protein CFEM domain-containing protein" evidence="3">
    <location>
        <begin position="18"/>
        <end position="214"/>
    </location>
</feature>
<evidence type="ECO:0000313" key="4">
    <source>
        <dbReference type="EMBL" id="KAL0069165.1"/>
    </source>
</evidence>
<comment type="caution">
    <text evidence="4">The sequence shown here is derived from an EMBL/GenBank/DDBJ whole genome shotgun (WGS) entry which is preliminary data.</text>
</comment>
<keyword evidence="2" id="KW-0472">Membrane</keyword>
<evidence type="ECO:0000256" key="3">
    <source>
        <dbReference type="SAM" id="SignalP"/>
    </source>
</evidence>
<evidence type="ECO:0000256" key="1">
    <source>
        <dbReference type="SAM" id="MobiDB-lite"/>
    </source>
</evidence>
<keyword evidence="3" id="KW-0732">Signal</keyword>
<feature type="region of interest" description="Disordered" evidence="1">
    <location>
        <begin position="20"/>
        <end position="58"/>
    </location>
</feature>
<organism evidence="4 5">
    <name type="scientific">Marasmius tenuissimus</name>
    <dbReference type="NCBI Taxonomy" id="585030"/>
    <lineage>
        <taxon>Eukaryota</taxon>
        <taxon>Fungi</taxon>
        <taxon>Dikarya</taxon>
        <taxon>Basidiomycota</taxon>
        <taxon>Agaricomycotina</taxon>
        <taxon>Agaricomycetes</taxon>
        <taxon>Agaricomycetidae</taxon>
        <taxon>Agaricales</taxon>
        <taxon>Marasmiineae</taxon>
        <taxon>Marasmiaceae</taxon>
        <taxon>Marasmius</taxon>
    </lineage>
</organism>
<reference evidence="4 5" key="1">
    <citation type="submission" date="2024-05" db="EMBL/GenBank/DDBJ databases">
        <title>A draft genome resource for the thread blight pathogen Marasmius tenuissimus strain MS-2.</title>
        <authorList>
            <person name="Yulfo-Soto G.E."/>
            <person name="Baruah I.K."/>
            <person name="Amoako-Attah I."/>
            <person name="Bukari Y."/>
            <person name="Meinhardt L.W."/>
            <person name="Bailey B.A."/>
            <person name="Cohen S.P."/>
        </authorList>
    </citation>
    <scope>NUCLEOTIDE SEQUENCE [LARGE SCALE GENOMIC DNA]</scope>
    <source>
        <strain evidence="4 5">MS-2</strain>
    </source>
</reference>
<accession>A0ABR3A5E4</accession>
<dbReference type="EMBL" id="JBBXMP010000014">
    <property type="protein sequence ID" value="KAL0069165.1"/>
    <property type="molecule type" value="Genomic_DNA"/>
</dbReference>
<keyword evidence="2" id="KW-0812">Transmembrane</keyword>
<proteinExistence type="predicted"/>
<evidence type="ECO:0000313" key="5">
    <source>
        <dbReference type="Proteomes" id="UP001437256"/>
    </source>
</evidence>
<name>A0ABR3A5E4_9AGAR</name>